<comment type="subcellular location">
    <subcellularLocation>
        <location evidence="1 7">Nucleus</location>
    </subcellularLocation>
</comment>
<evidence type="ECO:0000256" key="7">
    <source>
        <dbReference type="RuleBase" id="RU003796"/>
    </source>
</evidence>
<dbReference type="Gene3D" id="1.20.140.80">
    <property type="entry name" value="Transcription factor DP"/>
    <property type="match status" value="1"/>
</dbReference>
<dbReference type="GO" id="GO:0005667">
    <property type="term" value="C:transcription regulator complex"/>
    <property type="evidence" value="ECO:0007669"/>
    <property type="project" value="InterPro"/>
</dbReference>
<dbReference type="InterPro" id="IPR003316">
    <property type="entry name" value="E2F_WHTH_DNA-bd_dom"/>
</dbReference>
<evidence type="ECO:0000256" key="3">
    <source>
        <dbReference type="ARBA" id="ARBA00023015"/>
    </source>
</evidence>
<accession>A0A9N8ZMT1</accession>
<dbReference type="SUPFAM" id="SSF144074">
    <property type="entry name" value="E2F-DP heterodimerization region"/>
    <property type="match status" value="1"/>
</dbReference>
<dbReference type="GO" id="GO:0005634">
    <property type="term" value="C:nucleus"/>
    <property type="evidence" value="ECO:0007669"/>
    <property type="project" value="UniProtKB-SubCell"/>
</dbReference>
<dbReference type="InterPro" id="IPR015648">
    <property type="entry name" value="Transcrpt_fac_DP"/>
</dbReference>
<keyword evidence="6 7" id="KW-0539">Nucleus</keyword>
<evidence type="ECO:0000256" key="4">
    <source>
        <dbReference type="ARBA" id="ARBA00023125"/>
    </source>
</evidence>
<dbReference type="GO" id="GO:0000977">
    <property type="term" value="F:RNA polymerase II transcription regulatory region sequence-specific DNA binding"/>
    <property type="evidence" value="ECO:0007669"/>
    <property type="project" value="TreeGrafter"/>
</dbReference>
<name>A0A9N8ZMT1_9GLOM</name>
<dbReference type="InterPro" id="IPR038168">
    <property type="entry name" value="TF_DP_C_sf"/>
</dbReference>
<gene>
    <name evidence="11" type="ORF">POCULU_LOCUS2580</name>
</gene>
<feature type="compositionally biased region" description="Polar residues" evidence="8">
    <location>
        <begin position="174"/>
        <end position="189"/>
    </location>
</feature>
<dbReference type="GO" id="GO:0051726">
    <property type="term" value="P:regulation of cell cycle"/>
    <property type="evidence" value="ECO:0007669"/>
    <property type="project" value="InterPro"/>
</dbReference>
<feature type="region of interest" description="Disordered" evidence="8">
    <location>
        <begin position="276"/>
        <end position="301"/>
    </location>
</feature>
<comment type="caution">
    <text evidence="11">The sequence shown here is derived from an EMBL/GenBank/DDBJ whole genome shotgun (WGS) entry which is preliminary data.</text>
</comment>
<feature type="region of interest" description="Disordered" evidence="8">
    <location>
        <begin position="130"/>
        <end position="189"/>
    </location>
</feature>
<dbReference type="InterPro" id="IPR036388">
    <property type="entry name" value="WH-like_DNA-bd_sf"/>
</dbReference>
<dbReference type="InterPro" id="IPR037241">
    <property type="entry name" value="E2F-DP_heterodim"/>
</dbReference>
<dbReference type="SMART" id="SM01372">
    <property type="entry name" value="E2F_TDP"/>
    <property type="match status" value="1"/>
</dbReference>
<keyword evidence="5 7" id="KW-0804">Transcription</keyword>
<feature type="compositionally biased region" description="Basic and acidic residues" evidence="8">
    <location>
        <begin position="292"/>
        <end position="301"/>
    </location>
</feature>
<feature type="domain" description="E2F/DP family winged-helix DNA-binding" evidence="10">
    <location>
        <begin position="195"/>
        <end position="275"/>
    </location>
</feature>
<dbReference type="FunFam" id="1.10.10.10:FF:000047">
    <property type="entry name" value="Transcription factor"/>
    <property type="match status" value="1"/>
</dbReference>
<sequence>MYSPHTSHPIRSCIAPPLPPLTHVYSSDPSAHNIERQSPILPPICFATANYPKGALASPVEQVTPRLRPESHNDSYFSFTTARTYASPVSHTPHAQPDTNCNTATLSPSFDASVSSLSCRSSSINQILSRDEENGLEQTRIKRQRRGENGTRDRESDDDDASSSCNECRERRNSGNNSDTGSVLSDPLPQQQILRQSKGLRHFSKQVCDKVELKGVTTYNEVADELAEDFATQVLEHGGAKVDQKNIRRRVYDALNVLMAMGIIQKDKKEIRWLGLPGERDDGSSPSPSATMREELERQRSELRELERENKRLTREVRSKKNVVHDRFRRRLQLRNLIKRNSERLSWRTSDNFKYEKPYLTLPFVLVRCSRSSSIDIQKSSDGESILSFSPHEPKIIKDSDILDRLGMDKFSAGDLQQWNDAEFIRCLVDFQG</sequence>
<comment type="similarity">
    <text evidence="2 7">Belongs to the E2F/DP family.</text>
</comment>
<dbReference type="AlphaFoldDB" id="A0A9N8ZMT1"/>
<dbReference type="InterPro" id="IPR036390">
    <property type="entry name" value="WH_DNA-bd_sf"/>
</dbReference>
<dbReference type="SMART" id="SM01138">
    <property type="entry name" value="DP"/>
    <property type="match status" value="1"/>
</dbReference>
<evidence type="ECO:0000313" key="11">
    <source>
        <dbReference type="EMBL" id="CAG8501163.1"/>
    </source>
</evidence>
<evidence type="ECO:0000256" key="1">
    <source>
        <dbReference type="ARBA" id="ARBA00004123"/>
    </source>
</evidence>
<dbReference type="Pfam" id="PF02319">
    <property type="entry name" value="WHD_E2F_TDP"/>
    <property type="match status" value="1"/>
</dbReference>
<keyword evidence="3 7" id="KW-0805">Transcription regulation</keyword>
<feature type="compositionally biased region" description="Basic and acidic residues" evidence="8">
    <location>
        <begin position="146"/>
        <end position="155"/>
    </location>
</feature>
<proteinExistence type="inferred from homology"/>
<protein>
    <submittedName>
        <fullName evidence="11">9354_t:CDS:1</fullName>
    </submittedName>
</protein>
<evidence type="ECO:0000256" key="2">
    <source>
        <dbReference type="ARBA" id="ARBA00010940"/>
    </source>
</evidence>
<evidence type="ECO:0000256" key="6">
    <source>
        <dbReference type="ARBA" id="ARBA00023242"/>
    </source>
</evidence>
<dbReference type="SUPFAM" id="SSF46785">
    <property type="entry name" value="Winged helix' DNA-binding domain"/>
    <property type="match status" value="1"/>
</dbReference>
<dbReference type="InterPro" id="IPR014889">
    <property type="entry name" value="Transc_factor_DP_C"/>
</dbReference>
<organism evidence="11 12">
    <name type="scientific">Paraglomus occultum</name>
    <dbReference type="NCBI Taxonomy" id="144539"/>
    <lineage>
        <taxon>Eukaryota</taxon>
        <taxon>Fungi</taxon>
        <taxon>Fungi incertae sedis</taxon>
        <taxon>Mucoromycota</taxon>
        <taxon>Glomeromycotina</taxon>
        <taxon>Glomeromycetes</taxon>
        <taxon>Paraglomerales</taxon>
        <taxon>Paraglomeraceae</taxon>
        <taxon>Paraglomus</taxon>
    </lineage>
</organism>
<evidence type="ECO:0000256" key="5">
    <source>
        <dbReference type="ARBA" id="ARBA00023163"/>
    </source>
</evidence>
<dbReference type="Proteomes" id="UP000789572">
    <property type="component" value="Unassembled WGS sequence"/>
</dbReference>
<evidence type="ECO:0000256" key="8">
    <source>
        <dbReference type="SAM" id="MobiDB-lite"/>
    </source>
</evidence>
<evidence type="ECO:0000259" key="10">
    <source>
        <dbReference type="SMART" id="SM01372"/>
    </source>
</evidence>
<dbReference type="PANTHER" id="PTHR12548:SF9">
    <property type="entry name" value="TRANSCRIPTION FACTOR DP"/>
    <property type="match status" value="1"/>
</dbReference>
<dbReference type="PANTHER" id="PTHR12548">
    <property type="entry name" value="TRANSCRIPTION FACTOR DP"/>
    <property type="match status" value="1"/>
</dbReference>
<dbReference type="Gene3D" id="1.10.10.10">
    <property type="entry name" value="Winged helix-like DNA-binding domain superfamily/Winged helix DNA-binding domain"/>
    <property type="match status" value="1"/>
</dbReference>
<evidence type="ECO:0000259" key="9">
    <source>
        <dbReference type="SMART" id="SM01138"/>
    </source>
</evidence>
<dbReference type="EMBL" id="CAJVPJ010000247">
    <property type="protein sequence ID" value="CAG8501163.1"/>
    <property type="molecule type" value="Genomic_DNA"/>
</dbReference>
<feature type="domain" description="Transcription factor DP C-terminal" evidence="9">
    <location>
        <begin position="301"/>
        <end position="414"/>
    </location>
</feature>
<reference evidence="11" key="1">
    <citation type="submission" date="2021-06" db="EMBL/GenBank/DDBJ databases">
        <authorList>
            <person name="Kallberg Y."/>
            <person name="Tangrot J."/>
            <person name="Rosling A."/>
        </authorList>
    </citation>
    <scope>NUCLEOTIDE SEQUENCE</scope>
    <source>
        <strain evidence="11">IA702</strain>
    </source>
</reference>
<dbReference type="Pfam" id="PF08781">
    <property type="entry name" value="DP"/>
    <property type="match status" value="1"/>
</dbReference>
<dbReference type="GO" id="GO:0000981">
    <property type="term" value="F:DNA-binding transcription factor activity, RNA polymerase II-specific"/>
    <property type="evidence" value="ECO:0007669"/>
    <property type="project" value="TreeGrafter"/>
</dbReference>
<dbReference type="OrthoDB" id="552115at2759"/>
<evidence type="ECO:0000313" key="12">
    <source>
        <dbReference type="Proteomes" id="UP000789572"/>
    </source>
</evidence>
<keyword evidence="4 7" id="KW-0238">DNA-binding</keyword>
<keyword evidence="12" id="KW-1185">Reference proteome</keyword>